<dbReference type="OrthoDB" id="2087580at2"/>
<dbReference type="EMBL" id="NHOC01000004">
    <property type="protein sequence ID" value="OUM20902.1"/>
    <property type="molecule type" value="Genomic_DNA"/>
</dbReference>
<dbReference type="AlphaFoldDB" id="A0A252F597"/>
<keyword evidence="2" id="KW-1185">Reference proteome</keyword>
<evidence type="ECO:0000313" key="2">
    <source>
        <dbReference type="Proteomes" id="UP000194903"/>
    </source>
</evidence>
<organism evidence="1 2">
    <name type="scientific">Butyricicoccus porcorum</name>
    <dbReference type="NCBI Taxonomy" id="1945634"/>
    <lineage>
        <taxon>Bacteria</taxon>
        <taxon>Bacillati</taxon>
        <taxon>Bacillota</taxon>
        <taxon>Clostridia</taxon>
        <taxon>Eubacteriales</taxon>
        <taxon>Butyricicoccaceae</taxon>
        <taxon>Butyricicoccus</taxon>
    </lineage>
</organism>
<reference evidence="1 2" key="1">
    <citation type="submission" date="2017-05" db="EMBL/GenBank/DDBJ databases">
        <title>Butyricicoccus porcorum sp. nov. a butyrate-producing bacterium from the swine intestinal tract.</title>
        <authorList>
            <person name="Trachsel J."/>
            <person name="Humphrey S."/>
            <person name="Allen H.K."/>
        </authorList>
    </citation>
    <scope>NUCLEOTIDE SEQUENCE [LARGE SCALE GENOMIC DNA]</scope>
    <source>
        <strain evidence="1">BB10</strain>
    </source>
</reference>
<dbReference type="Proteomes" id="UP000194903">
    <property type="component" value="Unassembled WGS sequence"/>
</dbReference>
<gene>
    <name evidence="1" type="ORF">CBW42_04760</name>
</gene>
<sequence length="113" mass="12837">MKFIALKTNVKKIVLTAIGLIGGGYAIYKGINKEPSKYSLEWIKGLSDDQWATECEIVQNQFRNPELDTAFRENCHRILGLFDKVKSARDWAGKTPQGPVYHREHGLGLYKPD</sequence>
<comment type="caution">
    <text evidence="1">The sequence shown here is derived from an EMBL/GenBank/DDBJ whole genome shotgun (WGS) entry which is preliminary data.</text>
</comment>
<protein>
    <submittedName>
        <fullName evidence="1">Uncharacterized protein</fullName>
    </submittedName>
</protein>
<accession>A0A252F597</accession>
<proteinExistence type="predicted"/>
<name>A0A252F597_9FIRM</name>
<dbReference type="RefSeq" id="WP_087018285.1">
    <property type="nucleotide sequence ID" value="NZ_NHOC01000004.1"/>
</dbReference>
<evidence type="ECO:0000313" key="1">
    <source>
        <dbReference type="EMBL" id="OUM20902.1"/>
    </source>
</evidence>